<accession>A0A6N2UAS5</accession>
<dbReference type="InterPro" id="IPR051453">
    <property type="entry name" value="MBL_Glyoxalase_II"/>
</dbReference>
<dbReference type="GO" id="GO:0016787">
    <property type="term" value="F:hydrolase activity"/>
    <property type="evidence" value="ECO:0007669"/>
    <property type="project" value="UniProtKB-KW"/>
</dbReference>
<evidence type="ECO:0000313" key="6">
    <source>
        <dbReference type="EMBL" id="VYT13531.1"/>
    </source>
</evidence>
<dbReference type="AlphaFoldDB" id="A0A6N2UAS5"/>
<sequence>MYRIDSVVVSAYRTNCYALTNEGGTIIVDPGDQASFLQRWTQDLDVIGIVLTHCHCDHIGAVNELVAQHGCWVACGAADVAGTRDLHLSGFDAEGIDYVVDHVDRPLKEGDVIEWGSDRLEVIDSPGHTQGHICLIDRANSILFSGDMLFAGTIGRTDFPGGDQALMASSCAKLAEVAQDLRVLPGHGPATTLAAEKAQLTHWARVLCPREVAQDTARNDELRLS</sequence>
<dbReference type="SMART" id="SM00849">
    <property type="entry name" value="Lactamase_B"/>
    <property type="match status" value="1"/>
</dbReference>
<organism evidence="6">
    <name type="scientific">Schaalia odontolytica</name>
    <dbReference type="NCBI Taxonomy" id="1660"/>
    <lineage>
        <taxon>Bacteria</taxon>
        <taxon>Bacillati</taxon>
        <taxon>Actinomycetota</taxon>
        <taxon>Actinomycetes</taxon>
        <taxon>Actinomycetales</taxon>
        <taxon>Actinomycetaceae</taxon>
        <taxon>Schaalia</taxon>
    </lineage>
</organism>
<proteinExistence type="predicted"/>
<keyword evidence="2" id="KW-0479">Metal-binding</keyword>
<dbReference type="Gene3D" id="3.60.15.10">
    <property type="entry name" value="Ribonuclease Z/Hydroxyacylglutathione hydrolase-like"/>
    <property type="match status" value="1"/>
</dbReference>
<name>A0A6N2UAS5_9ACTO</name>
<dbReference type="Pfam" id="PF00753">
    <property type="entry name" value="Lactamase_B"/>
    <property type="match status" value="1"/>
</dbReference>
<keyword evidence="3 6" id="KW-0378">Hydrolase</keyword>
<dbReference type="InterPro" id="IPR001279">
    <property type="entry name" value="Metallo-B-lactamas"/>
</dbReference>
<dbReference type="EMBL" id="CACRSM010000003">
    <property type="protein sequence ID" value="VYT13531.1"/>
    <property type="molecule type" value="Genomic_DNA"/>
</dbReference>
<dbReference type="PANTHER" id="PTHR46233:SF3">
    <property type="entry name" value="HYDROXYACYLGLUTATHIONE HYDROLASE GLOC"/>
    <property type="match status" value="1"/>
</dbReference>
<dbReference type="PANTHER" id="PTHR46233">
    <property type="entry name" value="HYDROXYACYLGLUTATHIONE HYDROLASE GLOC"/>
    <property type="match status" value="1"/>
</dbReference>
<dbReference type="CDD" id="cd06262">
    <property type="entry name" value="metallo-hydrolase-like_MBL-fold"/>
    <property type="match status" value="1"/>
</dbReference>
<dbReference type="InterPro" id="IPR036866">
    <property type="entry name" value="RibonucZ/Hydroxyglut_hydro"/>
</dbReference>
<evidence type="ECO:0000256" key="2">
    <source>
        <dbReference type="ARBA" id="ARBA00022723"/>
    </source>
</evidence>
<dbReference type="SUPFAM" id="SSF56281">
    <property type="entry name" value="Metallo-hydrolase/oxidoreductase"/>
    <property type="match status" value="1"/>
</dbReference>
<evidence type="ECO:0000259" key="5">
    <source>
        <dbReference type="SMART" id="SM00849"/>
    </source>
</evidence>
<reference evidence="6" key="1">
    <citation type="submission" date="2019-11" db="EMBL/GenBank/DDBJ databases">
        <authorList>
            <person name="Feng L."/>
        </authorList>
    </citation>
    <scope>NUCLEOTIDE SEQUENCE</scope>
    <source>
        <strain evidence="6">AodontolyticusLFYP35</strain>
    </source>
</reference>
<evidence type="ECO:0000256" key="1">
    <source>
        <dbReference type="ARBA" id="ARBA00001947"/>
    </source>
</evidence>
<dbReference type="GO" id="GO:0046872">
    <property type="term" value="F:metal ion binding"/>
    <property type="evidence" value="ECO:0007669"/>
    <property type="project" value="UniProtKB-KW"/>
</dbReference>
<evidence type="ECO:0000256" key="3">
    <source>
        <dbReference type="ARBA" id="ARBA00022801"/>
    </source>
</evidence>
<feature type="domain" description="Metallo-beta-lactamase" evidence="5">
    <location>
        <begin position="13"/>
        <end position="187"/>
    </location>
</feature>
<keyword evidence="4" id="KW-0862">Zinc</keyword>
<evidence type="ECO:0000256" key="4">
    <source>
        <dbReference type="ARBA" id="ARBA00022833"/>
    </source>
</evidence>
<protein>
    <submittedName>
        <fullName evidence="6">Putative metallo-hydrolase</fullName>
        <ecNumber evidence="6">3.-.-.-</ecNumber>
    </submittedName>
</protein>
<dbReference type="EC" id="3.-.-.-" evidence="6"/>
<comment type="cofactor">
    <cofactor evidence="1">
        <name>Zn(2+)</name>
        <dbReference type="ChEBI" id="CHEBI:29105"/>
    </cofactor>
</comment>
<gene>
    <name evidence="6" type="ORF">AOLFYP35_01674</name>
</gene>